<dbReference type="InterPro" id="IPR050679">
    <property type="entry name" value="Bact_HTH_transcr_reg"/>
</dbReference>
<keyword evidence="6" id="KW-1185">Reference proteome</keyword>
<dbReference type="InterPro" id="IPR000524">
    <property type="entry name" value="Tscrpt_reg_HTH_GntR"/>
</dbReference>
<dbReference type="CDD" id="cd07377">
    <property type="entry name" value="WHTH_GntR"/>
    <property type="match status" value="1"/>
</dbReference>
<dbReference type="RefSeq" id="WP_091267885.1">
    <property type="nucleotide sequence ID" value="NZ_FMCS01000009.1"/>
</dbReference>
<dbReference type="GO" id="GO:0003700">
    <property type="term" value="F:DNA-binding transcription factor activity"/>
    <property type="evidence" value="ECO:0007669"/>
    <property type="project" value="InterPro"/>
</dbReference>
<keyword evidence="1" id="KW-0805">Transcription regulation</keyword>
<accession>A0A1C4YNV8</accession>
<protein>
    <submittedName>
        <fullName evidence="5">Transcriptional regulator, GntR family</fullName>
    </submittedName>
</protein>
<dbReference type="GO" id="GO:0045892">
    <property type="term" value="P:negative regulation of DNA-templated transcription"/>
    <property type="evidence" value="ECO:0007669"/>
    <property type="project" value="TreeGrafter"/>
</dbReference>
<organism evidence="5 6">
    <name type="scientific">Micromonospora chaiyaphumensis</name>
    <dbReference type="NCBI Taxonomy" id="307119"/>
    <lineage>
        <taxon>Bacteria</taxon>
        <taxon>Bacillati</taxon>
        <taxon>Actinomycetota</taxon>
        <taxon>Actinomycetes</taxon>
        <taxon>Micromonosporales</taxon>
        <taxon>Micromonosporaceae</taxon>
        <taxon>Micromonospora</taxon>
    </lineage>
</organism>
<evidence type="ECO:0000256" key="1">
    <source>
        <dbReference type="ARBA" id="ARBA00023015"/>
    </source>
</evidence>
<name>A0A1C4YNV8_9ACTN</name>
<dbReference type="Gene3D" id="1.10.10.10">
    <property type="entry name" value="Winged helix-like DNA-binding domain superfamily/Winged helix DNA-binding domain"/>
    <property type="match status" value="1"/>
</dbReference>
<dbReference type="PROSITE" id="PS50949">
    <property type="entry name" value="HTH_GNTR"/>
    <property type="match status" value="1"/>
</dbReference>
<dbReference type="Pfam" id="PF00392">
    <property type="entry name" value="GntR"/>
    <property type="match status" value="1"/>
</dbReference>
<reference evidence="6" key="1">
    <citation type="submission" date="2016-06" db="EMBL/GenBank/DDBJ databases">
        <authorList>
            <person name="Varghese N."/>
            <person name="Submissions Spin"/>
        </authorList>
    </citation>
    <scope>NUCLEOTIDE SEQUENCE [LARGE SCALE GENOMIC DNA]</scope>
    <source>
        <strain evidence="6">DSM 45246</strain>
    </source>
</reference>
<dbReference type="PANTHER" id="PTHR44846">
    <property type="entry name" value="MANNOSYL-D-GLYCERATE TRANSPORT/METABOLISM SYSTEM REPRESSOR MNGR-RELATED"/>
    <property type="match status" value="1"/>
</dbReference>
<dbReference type="EMBL" id="FMCS01000009">
    <property type="protein sequence ID" value="SCF22021.1"/>
    <property type="molecule type" value="Genomic_DNA"/>
</dbReference>
<dbReference type="InterPro" id="IPR036390">
    <property type="entry name" value="WH_DNA-bd_sf"/>
</dbReference>
<keyword evidence="3" id="KW-0804">Transcription</keyword>
<evidence type="ECO:0000256" key="2">
    <source>
        <dbReference type="ARBA" id="ARBA00023125"/>
    </source>
</evidence>
<gene>
    <name evidence="5" type="ORF">GA0070214_10964</name>
</gene>
<dbReference type="PANTHER" id="PTHR44846:SF17">
    <property type="entry name" value="GNTR-FAMILY TRANSCRIPTIONAL REGULATOR"/>
    <property type="match status" value="1"/>
</dbReference>
<dbReference type="SMART" id="SM00345">
    <property type="entry name" value="HTH_GNTR"/>
    <property type="match status" value="1"/>
</dbReference>
<dbReference type="InterPro" id="IPR036388">
    <property type="entry name" value="WH-like_DNA-bd_sf"/>
</dbReference>
<evidence type="ECO:0000313" key="5">
    <source>
        <dbReference type="EMBL" id="SCF22021.1"/>
    </source>
</evidence>
<dbReference type="GO" id="GO:0003677">
    <property type="term" value="F:DNA binding"/>
    <property type="evidence" value="ECO:0007669"/>
    <property type="project" value="UniProtKB-KW"/>
</dbReference>
<feature type="domain" description="HTH gntR-type" evidence="4">
    <location>
        <begin position="13"/>
        <end position="81"/>
    </location>
</feature>
<sequence length="81" mass="8583">MAVQTWETPMPAKAKWAQIADGIRAQIESGDLAPGDKLPSTSELCRQHDVSAIVVRQAINALKIEGLVEGVGGVGVFVAER</sequence>
<dbReference type="SUPFAM" id="SSF46785">
    <property type="entry name" value="Winged helix' DNA-binding domain"/>
    <property type="match status" value="1"/>
</dbReference>
<dbReference type="Proteomes" id="UP000199629">
    <property type="component" value="Unassembled WGS sequence"/>
</dbReference>
<evidence type="ECO:0000256" key="3">
    <source>
        <dbReference type="ARBA" id="ARBA00023163"/>
    </source>
</evidence>
<keyword evidence="2" id="KW-0238">DNA-binding</keyword>
<proteinExistence type="predicted"/>
<dbReference type="AlphaFoldDB" id="A0A1C4YNV8"/>
<evidence type="ECO:0000313" key="6">
    <source>
        <dbReference type="Proteomes" id="UP000199629"/>
    </source>
</evidence>
<evidence type="ECO:0000259" key="4">
    <source>
        <dbReference type="PROSITE" id="PS50949"/>
    </source>
</evidence>